<dbReference type="Pfam" id="PF01261">
    <property type="entry name" value="AP_endonuc_2"/>
    <property type="match status" value="1"/>
</dbReference>
<keyword evidence="2" id="KW-0413">Isomerase</keyword>
<dbReference type="EMBL" id="JBHLUH010000023">
    <property type="protein sequence ID" value="MFC0529093.1"/>
    <property type="molecule type" value="Genomic_DNA"/>
</dbReference>
<dbReference type="RefSeq" id="WP_377251501.1">
    <property type="nucleotide sequence ID" value="NZ_JBHLUH010000023.1"/>
</dbReference>
<evidence type="ECO:0000259" key="1">
    <source>
        <dbReference type="Pfam" id="PF01261"/>
    </source>
</evidence>
<keyword evidence="3" id="KW-1185">Reference proteome</keyword>
<evidence type="ECO:0000313" key="2">
    <source>
        <dbReference type="EMBL" id="MFC0529093.1"/>
    </source>
</evidence>
<feature type="domain" description="Xylose isomerase-like TIM barrel" evidence="1">
    <location>
        <begin position="19"/>
        <end position="269"/>
    </location>
</feature>
<dbReference type="InterPro" id="IPR050312">
    <property type="entry name" value="IolE/XylAMocC-like"/>
</dbReference>
<proteinExistence type="predicted"/>
<evidence type="ECO:0000313" key="3">
    <source>
        <dbReference type="Proteomes" id="UP001589867"/>
    </source>
</evidence>
<reference evidence="2 3" key="1">
    <citation type="submission" date="2024-09" db="EMBL/GenBank/DDBJ databases">
        <authorList>
            <person name="Sun Q."/>
            <person name="Mori K."/>
        </authorList>
    </citation>
    <scope>NUCLEOTIDE SEQUENCE [LARGE SCALE GENOMIC DNA]</scope>
    <source>
        <strain evidence="2 3">TBRC 3947</strain>
    </source>
</reference>
<dbReference type="InterPro" id="IPR036237">
    <property type="entry name" value="Xyl_isomerase-like_sf"/>
</dbReference>
<comment type="caution">
    <text evidence="2">The sequence shown here is derived from an EMBL/GenBank/DDBJ whole genome shotgun (WGS) entry which is preliminary data.</text>
</comment>
<dbReference type="PANTHER" id="PTHR12110">
    <property type="entry name" value="HYDROXYPYRUVATE ISOMERASE"/>
    <property type="match status" value="1"/>
</dbReference>
<dbReference type="PANTHER" id="PTHR12110:SF48">
    <property type="entry name" value="BLL3656 PROTEIN"/>
    <property type="match status" value="1"/>
</dbReference>
<sequence>MSTVLAWGTVRHASFPDRVAAAAAAGYDAIGLSVPYYRQLLEQGWTHAEMRRVLDDFAVTIGEVEVIFGFCAPPGPANIPERPGLVYADPEVEAAVLRLADEFGAPRAQAVGTFDTEPPGERAVEAFAALCDRAAPHGLSIALEFVPYTNIPDVATAAAIVSAADRSNGGLCVDAWHFFRGDPDWHELAKAGPAHFTMVQVNDGPLVTETGNVRMEAVSRRRCLGEGEFDLERFLQVVRPAGDPRPVSVEVYSTALDRLPSARAARAAVAGLADRMPR</sequence>
<protein>
    <submittedName>
        <fullName evidence="2">Sugar phosphate isomerase/epimerase family protein</fullName>
    </submittedName>
</protein>
<dbReference type="GO" id="GO:0016853">
    <property type="term" value="F:isomerase activity"/>
    <property type="evidence" value="ECO:0007669"/>
    <property type="project" value="UniProtKB-KW"/>
</dbReference>
<dbReference type="Gene3D" id="3.20.20.150">
    <property type="entry name" value="Divalent-metal-dependent TIM barrel enzymes"/>
    <property type="match status" value="1"/>
</dbReference>
<accession>A0ABV6M3K2</accession>
<gene>
    <name evidence="2" type="ORF">ACFFIA_15655</name>
</gene>
<dbReference type="Proteomes" id="UP001589867">
    <property type="component" value="Unassembled WGS sequence"/>
</dbReference>
<dbReference type="SUPFAM" id="SSF51658">
    <property type="entry name" value="Xylose isomerase-like"/>
    <property type="match status" value="1"/>
</dbReference>
<name>A0ABV6M3K2_9ACTN</name>
<organism evidence="2 3">
    <name type="scientific">Phytohabitans kaempferiae</name>
    <dbReference type="NCBI Taxonomy" id="1620943"/>
    <lineage>
        <taxon>Bacteria</taxon>
        <taxon>Bacillati</taxon>
        <taxon>Actinomycetota</taxon>
        <taxon>Actinomycetes</taxon>
        <taxon>Micromonosporales</taxon>
        <taxon>Micromonosporaceae</taxon>
    </lineage>
</organism>
<dbReference type="InterPro" id="IPR013022">
    <property type="entry name" value="Xyl_isomerase-like_TIM-brl"/>
</dbReference>